<name>A0A1A8MET6_9TELE</name>
<dbReference type="InterPro" id="IPR015095">
    <property type="entry name" value="AlkB_hom8_N"/>
</dbReference>
<dbReference type="GO" id="GO:0008168">
    <property type="term" value="F:methyltransferase activity"/>
    <property type="evidence" value="ECO:0007669"/>
    <property type="project" value="InterPro"/>
</dbReference>
<evidence type="ECO:0000259" key="1">
    <source>
        <dbReference type="Pfam" id="PF09004"/>
    </source>
</evidence>
<evidence type="ECO:0000313" key="2">
    <source>
        <dbReference type="EMBL" id="SBR54879.1"/>
    </source>
</evidence>
<dbReference type="GO" id="GO:0016706">
    <property type="term" value="F:2-oxoglutarate-dependent dioxygenase activity"/>
    <property type="evidence" value="ECO:0007669"/>
    <property type="project" value="InterPro"/>
</dbReference>
<dbReference type="Pfam" id="PF09004">
    <property type="entry name" value="ALKBH8_N"/>
    <property type="match status" value="1"/>
</dbReference>
<accession>A0A1A8MET6</accession>
<gene>
    <name evidence="2" type="primary">Nfu_g_1_026016</name>
</gene>
<protein>
    <recommendedName>
        <fullName evidence="1">Alkylated DNA repair protein AlkB homologue 8 N-terminal domain-containing protein</fullName>
    </recommendedName>
</protein>
<dbReference type="EMBL" id="HAEF01013720">
    <property type="protein sequence ID" value="SBR54879.1"/>
    <property type="molecule type" value="Transcribed_RNA"/>
</dbReference>
<reference evidence="2" key="2">
    <citation type="submission" date="2016-06" db="EMBL/GenBank/DDBJ databases">
        <title>The genome of a short-lived fish provides insights into sex chromosome evolution and the genetic control of aging.</title>
        <authorList>
            <person name="Reichwald K."/>
            <person name="Felder M."/>
            <person name="Petzold A."/>
            <person name="Koch P."/>
            <person name="Groth M."/>
            <person name="Platzer M."/>
        </authorList>
    </citation>
    <scope>NUCLEOTIDE SEQUENCE</scope>
    <source>
        <tissue evidence="2">Brain</tissue>
    </source>
</reference>
<dbReference type="AlphaFoldDB" id="A0A1A8MET6"/>
<organism evidence="2">
    <name type="scientific">Nothobranchius pienaari</name>
    <dbReference type="NCBI Taxonomy" id="704102"/>
    <lineage>
        <taxon>Eukaryota</taxon>
        <taxon>Metazoa</taxon>
        <taxon>Chordata</taxon>
        <taxon>Craniata</taxon>
        <taxon>Vertebrata</taxon>
        <taxon>Euteleostomi</taxon>
        <taxon>Actinopterygii</taxon>
        <taxon>Neopterygii</taxon>
        <taxon>Teleostei</taxon>
        <taxon>Neoteleostei</taxon>
        <taxon>Acanthomorphata</taxon>
        <taxon>Ovalentaria</taxon>
        <taxon>Atherinomorphae</taxon>
        <taxon>Cyprinodontiformes</taxon>
        <taxon>Nothobranchiidae</taxon>
        <taxon>Nothobranchius</taxon>
    </lineage>
</organism>
<reference evidence="2" key="1">
    <citation type="submission" date="2016-05" db="EMBL/GenBank/DDBJ databases">
        <authorList>
            <person name="Lavstsen T."/>
            <person name="Jespersen J.S."/>
        </authorList>
    </citation>
    <scope>NUCLEOTIDE SEQUENCE</scope>
    <source>
        <tissue evidence="2">Brain</tissue>
    </source>
</reference>
<proteinExistence type="predicted"/>
<sequence>MQGADSEVVDTFKYLGVHLNSKLNWSNNTDALHNKGQRRLHLLRKLRSSGVNSQLLKSFNHSVVGSVIHSAVAVGLQAALTETEKTDQASSQS</sequence>
<feature type="domain" description="Alkylated DNA repair protein AlkB homologue 8 N-terminal" evidence="1">
    <location>
        <begin position="25"/>
        <end position="65"/>
    </location>
</feature>